<dbReference type="EMBL" id="HG691098">
    <property type="protein sequence ID" value="CDI75717.1"/>
    <property type="molecule type" value="Genomic_DNA"/>
</dbReference>
<reference evidence="5" key="2">
    <citation type="submission" date="2013-10" db="EMBL/GenBank/DDBJ databases">
        <authorList>
            <person name="Aslett M."/>
        </authorList>
    </citation>
    <scope>NUCLEOTIDE SEQUENCE [LARGE SCALE GENOMIC DNA]</scope>
    <source>
        <strain evidence="5">Houghton</strain>
    </source>
</reference>
<evidence type="ECO:0000256" key="4">
    <source>
        <dbReference type="SAM" id="SignalP"/>
    </source>
</evidence>
<protein>
    <recommendedName>
        <fullName evidence="7">Transmembrane protein</fullName>
    </recommendedName>
</protein>
<dbReference type="OrthoDB" id="347431at2759"/>
<feature type="region of interest" description="Disordered" evidence="2">
    <location>
        <begin position="31"/>
        <end position="51"/>
    </location>
</feature>
<sequence length="654" mass="71845">MHFQKKRKGLALQLVLLLGLGLQTSRRAAGLATSVSPSPPNSASPWSLNQPKSLRVTNPFVDASENVGEEAVSQETTPDVQAPSTSKATIWRRLAILVAVGISVAVAFQFHRQTLSPFMRLPQEQAAHPDKTAQTSERLEKVRGLVKPASVIAAALNTPGSLKLVAELQENLEKADRVHSEGGAAEETESSLDAAMDCVQMLHSELVQHADAIVKGSKVISLYPLVGTNDPNPIAGIRSLEKFHEAAVSPFLQSLCSVYSVSEALSARTKEILGELRELEAPSQGDDGRWVPSTALKVNSLLSTVDAQQYLERLAKGLVSSSVSGLRVTMLAEREAKRSRLQLALDLVTVYLQQSRRSLENALESANKEESLEEKKAALSGIEEEVKDISEKVSNLVATAKNLRECKTLQDIFAVCSKSQEVEDEVSANLERILGILTEFDPKDDNLDERSKVAVEELADKYRNIFASKHEVMQRAYYDVQERVINIIGKATLPTATIMQKQSGRVAQNIREKMDQTMEKCKEEMGYGESALRELKTMAKLSAVAQVFEGLKVFGYTIVHMKEDALLQLLGLHLLNILQHDIDHIAKEGAAIASDPDYPHVDYQKMSVLQSSFNAAKEKAVAAETLQDMTSAAIAMRNYHSQIEGLLYELRRNA</sequence>
<keyword evidence="6" id="KW-1185">Reference proteome</keyword>
<dbReference type="AlphaFoldDB" id="U6G888"/>
<keyword evidence="1" id="KW-0175">Coiled coil</keyword>
<name>U6G888_9EIME</name>
<proteinExistence type="predicted"/>
<dbReference type="Proteomes" id="UP000018201">
    <property type="component" value="Unassembled WGS sequence"/>
</dbReference>
<evidence type="ECO:0000256" key="2">
    <source>
        <dbReference type="SAM" id="MobiDB-lite"/>
    </source>
</evidence>
<evidence type="ECO:0000256" key="3">
    <source>
        <dbReference type="SAM" id="Phobius"/>
    </source>
</evidence>
<dbReference type="VEuPathDB" id="ToxoDB:EPH_0018900"/>
<gene>
    <name evidence="5" type="ORF">EPH_0018900</name>
</gene>
<feature type="coiled-coil region" evidence="1">
    <location>
        <begin position="352"/>
        <end position="392"/>
    </location>
</feature>
<keyword evidence="3" id="KW-1133">Transmembrane helix</keyword>
<evidence type="ECO:0000313" key="5">
    <source>
        <dbReference type="EMBL" id="CDI75717.1"/>
    </source>
</evidence>
<organism evidence="5 6">
    <name type="scientific">Eimeria praecox</name>
    <dbReference type="NCBI Taxonomy" id="51316"/>
    <lineage>
        <taxon>Eukaryota</taxon>
        <taxon>Sar</taxon>
        <taxon>Alveolata</taxon>
        <taxon>Apicomplexa</taxon>
        <taxon>Conoidasida</taxon>
        <taxon>Coccidia</taxon>
        <taxon>Eucoccidiorida</taxon>
        <taxon>Eimeriorina</taxon>
        <taxon>Eimeriidae</taxon>
        <taxon>Eimeria</taxon>
    </lineage>
</organism>
<keyword evidence="3" id="KW-0812">Transmembrane</keyword>
<accession>U6G888</accession>
<keyword evidence="3" id="KW-0472">Membrane</keyword>
<evidence type="ECO:0008006" key="7">
    <source>
        <dbReference type="Google" id="ProtNLM"/>
    </source>
</evidence>
<feature type="chain" id="PRO_5004670570" description="Transmembrane protein" evidence="4">
    <location>
        <begin position="31"/>
        <end position="654"/>
    </location>
</feature>
<feature type="transmembrane region" description="Helical" evidence="3">
    <location>
        <begin position="90"/>
        <end position="110"/>
    </location>
</feature>
<evidence type="ECO:0000313" key="6">
    <source>
        <dbReference type="Proteomes" id="UP000018201"/>
    </source>
</evidence>
<keyword evidence="4" id="KW-0732">Signal</keyword>
<evidence type="ECO:0000256" key="1">
    <source>
        <dbReference type="SAM" id="Coils"/>
    </source>
</evidence>
<feature type="signal peptide" evidence="4">
    <location>
        <begin position="1"/>
        <end position="30"/>
    </location>
</feature>
<reference evidence="5" key="1">
    <citation type="submission" date="2013-10" db="EMBL/GenBank/DDBJ databases">
        <title>Genomic analysis of the causative agents of coccidiosis in chickens.</title>
        <authorList>
            <person name="Reid A.J."/>
            <person name="Blake D."/>
            <person name="Billington K."/>
            <person name="Browne H."/>
            <person name="Dunn M."/>
            <person name="Hung S."/>
            <person name="Kawahara F."/>
            <person name="Miranda-Saavedra D."/>
            <person name="Mourier T."/>
            <person name="Nagra H."/>
            <person name="Otto T.D."/>
            <person name="Rawlings N."/>
            <person name="Sanchez A."/>
            <person name="Sanders M."/>
            <person name="Subramaniam C."/>
            <person name="Tay Y."/>
            <person name="Dear P."/>
            <person name="Doerig C."/>
            <person name="Gruber A."/>
            <person name="Parkinson J."/>
            <person name="Shirley M."/>
            <person name="Wan K.L."/>
            <person name="Berriman M."/>
            <person name="Tomley F."/>
            <person name="Pain A."/>
        </authorList>
    </citation>
    <scope>NUCLEOTIDE SEQUENCE [LARGE SCALE GENOMIC DNA]</scope>
    <source>
        <strain evidence="5">Houghton</strain>
    </source>
</reference>